<dbReference type="GO" id="GO:0003841">
    <property type="term" value="F:1-acylglycerol-3-phosphate O-acyltransferase activity"/>
    <property type="evidence" value="ECO:0000318"/>
    <property type="project" value="GO_Central"/>
</dbReference>
<dbReference type="PANTHER" id="PTHR10983:SF24">
    <property type="entry name" value="1-ACYLGLYCEROL-3-PHOSPHATE O-ACYLTRANSFERASE 3, ISOFORM E-RELATED"/>
    <property type="match status" value="1"/>
</dbReference>
<protein>
    <submittedName>
        <fullName evidence="8 9">1-acyl-sn-glycerol-3-phosphate acyltransferase delta-like isoform X1</fullName>
    </submittedName>
</protein>
<accession>A0A9J7LQG6</accession>
<dbReference type="CDD" id="cd07990">
    <property type="entry name" value="LPLAT_LCLAT1-like"/>
    <property type="match status" value="1"/>
</dbReference>
<organism evidence="7 9">
    <name type="scientific">Branchiostoma floridae</name>
    <name type="common">Florida lancelet</name>
    <name type="synonym">Amphioxus</name>
    <dbReference type="NCBI Taxonomy" id="7739"/>
    <lineage>
        <taxon>Eukaryota</taxon>
        <taxon>Metazoa</taxon>
        <taxon>Chordata</taxon>
        <taxon>Cephalochordata</taxon>
        <taxon>Leptocardii</taxon>
        <taxon>Amphioxiformes</taxon>
        <taxon>Branchiostomatidae</taxon>
        <taxon>Branchiostoma</taxon>
    </lineage>
</organism>
<evidence type="ECO:0000256" key="1">
    <source>
        <dbReference type="ARBA" id="ARBA00008655"/>
    </source>
</evidence>
<evidence type="ECO:0000313" key="8">
    <source>
        <dbReference type="RefSeq" id="XP_035686308.1"/>
    </source>
</evidence>
<reference evidence="7" key="1">
    <citation type="journal article" date="2020" name="Nat. Ecol. Evol.">
        <title>Deeply conserved synteny resolves early events in vertebrate evolution.</title>
        <authorList>
            <person name="Simakov O."/>
            <person name="Marletaz F."/>
            <person name="Yue J.X."/>
            <person name="O'Connell B."/>
            <person name="Jenkins J."/>
            <person name="Brandt A."/>
            <person name="Calef R."/>
            <person name="Tung C.H."/>
            <person name="Huang T.K."/>
            <person name="Schmutz J."/>
            <person name="Satoh N."/>
            <person name="Yu J.K."/>
            <person name="Putnam N.H."/>
            <person name="Green R.E."/>
            <person name="Rokhsar D.S."/>
        </authorList>
    </citation>
    <scope>NUCLEOTIDE SEQUENCE [LARGE SCALE GENOMIC DNA]</scope>
    <source>
        <strain evidence="7">S238N-H82</strain>
    </source>
</reference>
<comment type="similarity">
    <text evidence="1">Belongs to the 1-acyl-sn-glycerol-3-phosphate acyltransferase family.</text>
</comment>
<feature type="transmembrane region" description="Helical" evidence="5">
    <location>
        <begin position="336"/>
        <end position="355"/>
    </location>
</feature>
<dbReference type="AlphaFoldDB" id="A0A9J7LQG6"/>
<feature type="transmembrane region" description="Helical" evidence="5">
    <location>
        <begin position="12"/>
        <end position="39"/>
    </location>
</feature>
<feature type="domain" description="Phospholipid/glycerol acyltransferase" evidence="6">
    <location>
        <begin position="92"/>
        <end position="214"/>
    </location>
</feature>
<name>A0A9J7LQG6_BRAFL</name>
<dbReference type="RefSeq" id="XP_035686308.1">
    <property type="nucleotide sequence ID" value="XM_035830415.1"/>
</dbReference>
<keyword evidence="3" id="KW-1208">Phospholipid metabolism</keyword>
<evidence type="ECO:0000256" key="5">
    <source>
        <dbReference type="SAM" id="Phobius"/>
    </source>
</evidence>
<dbReference type="Pfam" id="PF16076">
    <property type="entry name" value="Acyltransf_C"/>
    <property type="match status" value="1"/>
</dbReference>
<dbReference type="SUPFAM" id="SSF69593">
    <property type="entry name" value="Glycerol-3-phosphate (1)-acyltransferase"/>
    <property type="match status" value="1"/>
</dbReference>
<dbReference type="GO" id="GO:0012505">
    <property type="term" value="C:endomembrane system"/>
    <property type="evidence" value="ECO:0000318"/>
    <property type="project" value="GO_Central"/>
</dbReference>
<keyword evidence="5" id="KW-0812">Transmembrane</keyword>
<keyword evidence="5" id="KW-1133">Transmembrane helix</keyword>
<keyword evidence="2" id="KW-0808">Transferase</keyword>
<gene>
    <name evidence="8 9" type="primary">LOC118422708</name>
</gene>
<dbReference type="PANTHER" id="PTHR10983">
    <property type="entry name" value="1-ACYLGLYCEROL-3-PHOSPHATE ACYLTRANSFERASE-RELATED"/>
    <property type="match status" value="1"/>
</dbReference>
<sequence>MGLVSALKQFVVVHILIAYVFIVSGIICNIFQAAGYLLLRPISLTAYRKLAAFFTNMHWSQVVFLNEWWAGSEVTVYSSDEQWQEHFGKEKAVIVMNHHYEVDFLHGWTLCERLQVLGTSRALIKESVKYLPVVGWTMFFIEFLFLKRDYEEDKRTIVKQLKELQNYPDNFWLLLFCEGTRFTAEKHEKSMEVARKKGVPELKHHLLPRTRGFLLCAQGIREYIPAFYDVEIHFPNGSAEPTLMGLLKGEAQHAHIYVRRIPTEEVPEDEDACAEYCHELYRIKDRNFEYFEQNGRFPDKVREIPRRPYTLIIIIFWSVLLVVPLIKYLVGVVMSGSTLMIAGVIMGGVLVSLLLQKMMEVTQISKGSSYGHTKGNDKKKE</sequence>
<keyword evidence="7" id="KW-1185">Reference proteome</keyword>
<keyword evidence="3" id="KW-0443">Lipid metabolism</keyword>
<evidence type="ECO:0000256" key="3">
    <source>
        <dbReference type="ARBA" id="ARBA00023264"/>
    </source>
</evidence>
<feature type="transmembrane region" description="Helical" evidence="5">
    <location>
        <begin position="309"/>
        <end position="330"/>
    </location>
</feature>
<dbReference type="Proteomes" id="UP000001554">
    <property type="component" value="Chromosome 9"/>
</dbReference>
<evidence type="ECO:0000313" key="7">
    <source>
        <dbReference type="Proteomes" id="UP000001554"/>
    </source>
</evidence>
<dbReference type="InterPro" id="IPR002123">
    <property type="entry name" value="Plipid/glycerol_acylTrfase"/>
</dbReference>
<evidence type="ECO:0000259" key="6">
    <source>
        <dbReference type="SMART" id="SM00563"/>
    </source>
</evidence>
<dbReference type="KEGG" id="bfo:118422708"/>
<evidence type="ECO:0000256" key="4">
    <source>
        <dbReference type="ARBA" id="ARBA00023315"/>
    </source>
</evidence>
<dbReference type="SMART" id="SM00563">
    <property type="entry name" value="PlsC"/>
    <property type="match status" value="1"/>
</dbReference>
<dbReference type="RefSeq" id="XP_035686309.1">
    <property type="nucleotide sequence ID" value="XM_035830416.1"/>
</dbReference>
<reference evidence="8 9" key="2">
    <citation type="submission" date="2025-04" db="UniProtKB">
        <authorList>
            <consortium name="RefSeq"/>
        </authorList>
    </citation>
    <scope>IDENTIFICATION</scope>
    <source>
        <strain evidence="8 9">S238N-H82</strain>
        <tissue evidence="8 9">Testes</tissue>
    </source>
</reference>
<dbReference type="OrthoDB" id="189226at2759"/>
<evidence type="ECO:0000313" key="9">
    <source>
        <dbReference type="RefSeq" id="XP_035686309.1"/>
    </source>
</evidence>
<dbReference type="InterPro" id="IPR032098">
    <property type="entry name" value="Acyltransf_C"/>
</dbReference>
<evidence type="ECO:0000256" key="2">
    <source>
        <dbReference type="ARBA" id="ARBA00022679"/>
    </source>
</evidence>
<dbReference type="Pfam" id="PF01553">
    <property type="entry name" value="Acyltransferase"/>
    <property type="match status" value="1"/>
</dbReference>
<proteinExistence type="inferred from homology"/>
<keyword evidence="4" id="KW-0012">Acyltransferase</keyword>
<keyword evidence="5" id="KW-0472">Membrane</keyword>
<dbReference type="GeneID" id="118422708"/>